<dbReference type="RefSeq" id="XP_022090196.1">
    <property type="nucleotide sequence ID" value="XM_022234504.1"/>
</dbReference>
<evidence type="ECO:0000256" key="6">
    <source>
        <dbReference type="ARBA" id="ARBA00022792"/>
    </source>
</evidence>
<keyword evidence="3 11" id="KW-0813">Transport</keyword>
<organism evidence="12 13">
    <name type="scientific">Acanthaster planci</name>
    <name type="common">Crown-of-thorns starfish</name>
    <dbReference type="NCBI Taxonomy" id="133434"/>
    <lineage>
        <taxon>Eukaryota</taxon>
        <taxon>Metazoa</taxon>
        <taxon>Echinodermata</taxon>
        <taxon>Eleutherozoa</taxon>
        <taxon>Asterozoa</taxon>
        <taxon>Asteroidea</taxon>
        <taxon>Valvatacea</taxon>
        <taxon>Valvatida</taxon>
        <taxon>Acanthasteridae</taxon>
        <taxon>Acanthaster</taxon>
    </lineage>
</organism>
<proteinExistence type="inferred from homology"/>
<dbReference type="GO" id="GO:0015218">
    <property type="term" value="F:pyrimidine nucleotide transmembrane transporter activity"/>
    <property type="evidence" value="ECO:0007669"/>
    <property type="project" value="InterPro"/>
</dbReference>
<evidence type="ECO:0000313" key="12">
    <source>
        <dbReference type="Proteomes" id="UP000694845"/>
    </source>
</evidence>
<dbReference type="InterPro" id="IPR049562">
    <property type="entry name" value="SLC25A33/36-like"/>
</dbReference>
<evidence type="ECO:0000256" key="2">
    <source>
        <dbReference type="ARBA" id="ARBA00006375"/>
    </source>
</evidence>
<evidence type="ECO:0000256" key="9">
    <source>
        <dbReference type="ARBA" id="ARBA00023136"/>
    </source>
</evidence>
<dbReference type="GO" id="GO:0005743">
    <property type="term" value="C:mitochondrial inner membrane"/>
    <property type="evidence" value="ECO:0007669"/>
    <property type="project" value="UniProtKB-SubCell"/>
</dbReference>
<dbReference type="PRINTS" id="PR00926">
    <property type="entry name" value="MITOCARRIER"/>
</dbReference>
<feature type="repeat" description="Solcar" evidence="10">
    <location>
        <begin position="142"/>
        <end position="228"/>
    </location>
</feature>
<dbReference type="PANTHER" id="PTHR45829:SF4">
    <property type="entry name" value="MITOCHONDRIAL CARRIER PROTEIN RIM2"/>
    <property type="match status" value="1"/>
</dbReference>
<feature type="repeat" description="Solcar" evidence="10">
    <location>
        <begin position="21"/>
        <end position="134"/>
    </location>
</feature>
<feature type="repeat" description="Solcar" evidence="10">
    <location>
        <begin position="243"/>
        <end position="327"/>
    </location>
</feature>
<evidence type="ECO:0000256" key="3">
    <source>
        <dbReference type="ARBA" id="ARBA00022448"/>
    </source>
</evidence>
<protein>
    <submittedName>
        <fullName evidence="13">Solute carrier family 25 member 36-A-like</fullName>
    </submittedName>
</protein>
<sequence>MAILRATSGFEDSKMHNQVISAHMTHVIAGGAGGTLGAIITCPLEVVKTRLQSSNTSLRKVYVPSVNAGLSTTEGGVTQVKGYSRQSLGVIRCLRYILEHEGPSALFRGLGPNLIGVAPSRAIYFGAYAQMKSFLNDRIEPESSLVHLLSAGFAGFTACTLTNPIWLVKTRLQLEHVNGKKHANMFRCAQYVHRKEGLRGFYRGISASYMGITETAIHFVLYEHIKALLTEQNGHITDQRRKLDFLMFMGAAATSKTIAATLAYPHEVARTRLREEGKKYRSFFQTLVTVAREEGYRGMYGGLTTHLVRQIPNTAIMMCTYEFIVYLFNRV</sequence>
<dbReference type="PROSITE" id="PS50920">
    <property type="entry name" value="SOLCAR"/>
    <property type="match status" value="3"/>
</dbReference>
<evidence type="ECO:0000256" key="7">
    <source>
        <dbReference type="ARBA" id="ARBA00022989"/>
    </source>
</evidence>
<keyword evidence="12" id="KW-1185">Reference proteome</keyword>
<evidence type="ECO:0000256" key="8">
    <source>
        <dbReference type="ARBA" id="ARBA00023128"/>
    </source>
</evidence>
<name>A0A8B7YEX2_ACAPL</name>
<dbReference type="InterPro" id="IPR002067">
    <property type="entry name" value="MCP"/>
</dbReference>
<keyword evidence="9 10" id="KW-0472">Membrane</keyword>
<dbReference type="OrthoDB" id="269120at2759"/>
<dbReference type="AlphaFoldDB" id="A0A8B7YEX2"/>
<dbReference type="Gene3D" id="1.50.40.10">
    <property type="entry name" value="Mitochondrial carrier domain"/>
    <property type="match status" value="1"/>
</dbReference>
<dbReference type="PANTHER" id="PTHR45829">
    <property type="entry name" value="MITOCHONDRIAL CARRIER PROTEIN RIM2"/>
    <property type="match status" value="1"/>
</dbReference>
<evidence type="ECO:0000313" key="13">
    <source>
        <dbReference type="RefSeq" id="XP_022090196.1"/>
    </source>
</evidence>
<comment type="similarity">
    <text evidence="2 11">Belongs to the mitochondrial carrier (TC 2.A.29) family.</text>
</comment>
<gene>
    <name evidence="13" type="primary">LOC110979042</name>
</gene>
<evidence type="ECO:0000256" key="11">
    <source>
        <dbReference type="RuleBase" id="RU000488"/>
    </source>
</evidence>
<evidence type="ECO:0000256" key="5">
    <source>
        <dbReference type="ARBA" id="ARBA00022737"/>
    </source>
</evidence>
<dbReference type="GeneID" id="110979042"/>
<keyword evidence="8" id="KW-0496">Mitochondrion</keyword>
<evidence type="ECO:0000256" key="1">
    <source>
        <dbReference type="ARBA" id="ARBA00004448"/>
    </source>
</evidence>
<dbReference type="KEGG" id="aplc:110979042"/>
<reference evidence="13" key="1">
    <citation type="submission" date="2025-08" db="UniProtKB">
        <authorList>
            <consortium name="RefSeq"/>
        </authorList>
    </citation>
    <scope>IDENTIFICATION</scope>
</reference>
<comment type="subcellular location">
    <subcellularLocation>
        <location evidence="1">Mitochondrion inner membrane</location>
        <topology evidence="1">Multi-pass membrane protein</topology>
    </subcellularLocation>
</comment>
<keyword evidence="7" id="KW-1133">Transmembrane helix</keyword>
<keyword evidence="5" id="KW-0677">Repeat</keyword>
<dbReference type="GO" id="GO:1990519">
    <property type="term" value="P:pyrimidine nucleotide import into mitochondrion"/>
    <property type="evidence" value="ECO:0007669"/>
    <property type="project" value="TreeGrafter"/>
</dbReference>
<evidence type="ECO:0000256" key="10">
    <source>
        <dbReference type="PROSITE-ProRule" id="PRU00282"/>
    </source>
</evidence>
<evidence type="ECO:0000256" key="4">
    <source>
        <dbReference type="ARBA" id="ARBA00022692"/>
    </source>
</evidence>
<keyword evidence="6" id="KW-0999">Mitochondrion inner membrane</keyword>
<accession>A0A8B7YEX2</accession>
<dbReference type="SUPFAM" id="SSF103506">
    <property type="entry name" value="Mitochondrial carrier"/>
    <property type="match status" value="1"/>
</dbReference>
<dbReference type="InterPro" id="IPR018108">
    <property type="entry name" value="MCP_transmembrane"/>
</dbReference>
<dbReference type="Proteomes" id="UP000694845">
    <property type="component" value="Unplaced"/>
</dbReference>
<keyword evidence="4 10" id="KW-0812">Transmembrane</keyword>
<dbReference type="OMA" id="LCANSIA"/>
<dbReference type="Pfam" id="PF00153">
    <property type="entry name" value="Mito_carr"/>
    <property type="match status" value="3"/>
</dbReference>
<dbReference type="InterPro" id="IPR023395">
    <property type="entry name" value="MCP_dom_sf"/>
</dbReference>